<name>A0A0D2Q5T5_HYPSF</name>
<dbReference type="Proteomes" id="UP000054270">
    <property type="component" value="Unassembled WGS sequence"/>
</dbReference>
<accession>A0A0D2Q5T5</accession>
<dbReference type="AlphaFoldDB" id="A0A0D2Q5T5"/>
<dbReference type="OrthoDB" id="3248728at2759"/>
<dbReference type="EMBL" id="KN817526">
    <property type="protein sequence ID" value="KJA26940.1"/>
    <property type="molecule type" value="Genomic_DNA"/>
</dbReference>
<keyword evidence="2" id="KW-1185">Reference proteome</keyword>
<protein>
    <submittedName>
        <fullName evidence="1">Uncharacterized protein</fullName>
    </submittedName>
</protein>
<organism evidence="1 2">
    <name type="scientific">Hypholoma sublateritium (strain FD-334 SS-4)</name>
    <dbReference type="NCBI Taxonomy" id="945553"/>
    <lineage>
        <taxon>Eukaryota</taxon>
        <taxon>Fungi</taxon>
        <taxon>Dikarya</taxon>
        <taxon>Basidiomycota</taxon>
        <taxon>Agaricomycotina</taxon>
        <taxon>Agaricomycetes</taxon>
        <taxon>Agaricomycetidae</taxon>
        <taxon>Agaricales</taxon>
        <taxon>Agaricineae</taxon>
        <taxon>Strophariaceae</taxon>
        <taxon>Hypholoma</taxon>
    </lineage>
</organism>
<reference evidence="2" key="1">
    <citation type="submission" date="2014-04" db="EMBL/GenBank/DDBJ databases">
        <title>Evolutionary Origins and Diversification of the Mycorrhizal Mutualists.</title>
        <authorList>
            <consortium name="DOE Joint Genome Institute"/>
            <consortium name="Mycorrhizal Genomics Consortium"/>
            <person name="Kohler A."/>
            <person name="Kuo A."/>
            <person name="Nagy L.G."/>
            <person name="Floudas D."/>
            <person name="Copeland A."/>
            <person name="Barry K.W."/>
            <person name="Cichocki N."/>
            <person name="Veneault-Fourrey C."/>
            <person name="LaButti K."/>
            <person name="Lindquist E.A."/>
            <person name="Lipzen A."/>
            <person name="Lundell T."/>
            <person name="Morin E."/>
            <person name="Murat C."/>
            <person name="Riley R."/>
            <person name="Ohm R."/>
            <person name="Sun H."/>
            <person name="Tunlid A."/>
            <person name="Henrissat B."/>
            <person name="Grigoriev I.V."/>
            <person name="Hibbett D.S."/>
            <person name="Martin F."/>
        </authorList>
    </citation>
    <scope>NUCLEOTIDE SEQUENCE [LARGE SCALE GENOMIC DNA]</scope>
    <source>
        <strain evidence="2">FD-334 SS-4</strain>
    </source>
</reference>
<proteinExistence type="predicted"/>
<evidence type="ECO:0000313" key="1">
    <source>
        <dbReference type="EMBL" id="KJA26940.1"/>
    </source>
</evidence>
<evidence type="ECO:0000313" key="2">
    <source>
        <dbReference type="Proteomes" id="UP000054270"/>
    </source>
</evidence>
<sequence>MTKRRRPLGLTDQDTAAVVNLLKRLHLQLDEDDEDGQEVVHALQTVVRRSGSFKTAAGCQTLINAIMLHDVVNLDTLATGVSIVPQFRIPHTPSCSGG</sequence>
<gene>
    <name evidence="1" type="ORF">HYPSUDRAFT_198714</name>
</gene>